<dbReference type="GO" id="GO:0001680">
    <property type="term" value="P:tRNA 3'-terminal CCA addition"/>
    <property type="evidence" value="ECO:0007669"/>
    <property type="project" value="UniProtKB-ARBA"/>
</dbReference>
<dbReference type="SUPFAM" id="SSF81301">
    <property type="entry name" value="Nucleotidyltransferase"/>
    <property type="match status" value="1"/>
</dbReference>
<dbReference type="Proteomes" id="UP000822688">
    <property type="component" value="Chromosome 6"/>
</dbReference>
<accession>A0A8T0HIR7</accession>
<dbReference type="GO" id="GO:0000166">
    <property type="term" value="F:nucleotide binding"/>
    <property type="evidence" value="ECO:0007669"/>
    <property type="project" value="UniProtKB-KW"/>
</dbReference>
<dbReference type="Pfam" id="PF01743">
    <property type="entry name" value="PolyA_pol"/>
    <property type="match status" value="1"/>
</dbReference>
<feature type="domain" description="Poly A polymerase head" evidence="5">
    <location>
        <begin position="107"/>
        <end position="235"/>
    </location>
</feature>
<keyword evidence="8" id="KW-1185">Reference proteome</keyword>
<keyword evidence="2 4" id="KW-0808">Transferase</keyword>
<protein>
    <recommendedName>
        <fullName evidence="9">Poly A polymerase head domain-containing protein</fullName>
    </recommendedName>
</protein>
<dbReference type="InterPro" id="IPR043519">
    <property type="entry name" value="NT_sf"/>
</dbReference>
<evidence type="ECO:0000256" key="1">
    <source>
        <dbReference type="ARBA" id="ARBA00007265"/>
    </source>
</evidence>
<dbReference type="SUPFAM" id="SSF81891">
    <property type="entry name" value="Poly A polymerase C-terminal region-like"/>
    <property type="match status" value="1"/>
</dbReference>
<comment type="similarity">
    <text evidence="1 4">Belongs to the tRNA nucleotidyltransferase/poly(A) polymerase family.</text>
</comment>
<organism evidence="7 8">
    <name type="scientific">Ceratodon purpureus</name>
    <name type="common">Fire moss</name>
    <name type="synonym">Dicranum purpureum</name>
    <dbReference type="NCBI Taxonomy" id="3225"/>
    <lineage>
        <taxon>Eukaryota</taxon>
        <taxon>Viridiplantae</taxon>
        <taxon>Streptophyta</taxon>
        <taxon>Embryophyta</taxon>
        <taxon>Bryophyta</taxon>
        <taxon>Bryophytina</taxon>
        <taxon>Bryopsida</taxon>
        <taxon>Dicranidae</taxon>
        <taxon>Pseudoditrichales</taxon>
        <taxon>Ditrichaceae</taxon>
        <taxon>Ceratodon</taxon>
    </lineage>
</organism>
<gene>
    <name evidence="7" type="ORF">KC19_6G185100</name>
</gene>
<evidence type="ECO:0008006" key="9">
    <source>
        <dbReference type="Google" id="ProtNLM"/>
    </source>
</evidence>
<evidence type="ECO:0000256" key="3">
    <source>
        <dbReference type="ARBA" id="ARBA00022741"/>
    </source>
</evidence>
<dbReference type="PANTHER" id="PTHR43051:SF1">
    <property type="entry name" value="POLYNUCLEOTIDE ADENYLYLTRANSFERASE FAMILY PROTEIN"/>
    <property type="match status" value="1"/>
</dbReference>
<dbReference type="CDD" id="cd05398">
    <property type="entry name" value="NT_ClassII-CCAase"/>
    <property type="match status" value="1"/>
</dbReference>
<evidence type="ECO:0000313" key="7">
    <source>
        <dbReference type="EMBL" id="KAG0570754.1"/>
    </source>
</evidence>
<evidence type="ECO:0000259" key="5">
    <source>
        <dbReference type="Pfam" id="PF01743"/>
    </source>
</evidence>
<dbReference type="InterPro" id="IPR002646">
    <property type="entry name" value="PolA_pol_head_dom"/>
</dbReference>
<evidence type="ECO:0000256" key="2">
    <source>
        <dbReference type="ARBA" id="ARBA00022679"/>
    </source>
</evidence>
<sequence length="551" mass="61422">MQGSAAARAALLRTSILCLRSRDCSPFPFQGFVPTSKHLLRTSSPGFGAQLAEFFPYSTAVPAPAGKPIQAQLRVLKKDEHGLRDKLIPASSWRVLTRLHDAGHKSYLVGGSVRDLLVKQTPKDFDILTTAEPKQVKAAFSGRCIIVGRRFPVCHVTSLNTVVEVSSFSTNLEKGKKIDLDLVIGTEGWDENDFSRWENSLRRDFTINGIMYDPFRCIIYDYVGGLRDLRKCKIRTVNPALESFEEDSARILRAVRIAARLEFSFASSTANAVRQLKSTILTLNKTRLQLEVNTMMAYGASERSVRLLWRYGILEYLLPLQAQYFSNVNFKRQARGADVLLKLLAGLDKVTAPDRPCHGGLWVALLAFHLALVEKPWSPVVVSTVALAMSLATGLEKALNHLQKSCEDVDKSGKYLWRDQLRSDVKEINEATTLDECRSFVDLCLNNVARLHSSAVTCKVMEELNISSPPSDWGVVSKPYFYKANHLFNRALISDSGDLPPMVQDTYKGVHSFGGSLTRGGIEDLGNVFSHVVLSTLFVKTQKSNRLYRFG</sequence>
<evidence type="ECO:0000256" key="4">
    <source>
        <dbReference type="RuleBase" id="RU003953"/>
    </source>
</evidence>
<feature type="domain" description="tRNA nucleotidyltransferase/poly(A) polymerase RNA and SrmB- binding" evidence="6">
    <location>
        <begin position="263"/>
        <end position="323"/>
    </location>
</feature>
<dbReference type="Gene3D" id="1.10.3090.10">
    <property type="entry name" value="cca-adding enzyme, domain 2"/>
    <property type="match status" value="1"/>
</dbReference>
<reference evidence="7 8" key="1">
    <citation type="submission" date="2020-06" db="EMBL/GenBank/DDBJ databases">
        <title>WGS assembly of Ceratodon purpureus strain R40.</title>
        <authorList>
            <person name="Carey S.B."/>
            <person name="Jenkins J."/>
            <person name="Shu S."/>
            <person name="Lovell J.T."/>
            <person name="Sreedasyam A."/>
            <person name="Maumus F."/>
            <person name="Tiley G.P."/>
            <person name="Fernandez-Pozo N."/>
            <person name="Barry K."/>
            <person name="Chen C."/>
            <person name="Wang M."/>
            <person name="Lipzen A."/>
            <person name="Daum C."/>
            <person name="Saski C.A."/>
            <person name="Payton A.C."/>
            <person name="Mcbreen J.C."/>
            <person name="Conrad R.E."/>
            <person name="Kollar L.M."/>
            <person name="Olsson S."/>
            <person name="Huttunen S."/>
            <person name="Landis J.B."/>
            <person name="Wickett N.J."/>
            <person name="Johnson M.G."/>
            <person name="Rensing S.A."/>
            <person name="Grimwood J."/>
            <person name="Schmutz J."/>
            <person name="Mcdaniel S.F."/>
        </authorList>
    </citation>
    <scope>NUCLEOTIDE SEQUENCE [LARGE SCALE GENOMIC DNA]</scope>
    <source>
        <strain evidence="7 8">R40</strain>
    </source>
</reference>
<dbReference type="Gene3D" id="3.30.460.10">
    <property type="entry name" value="Beta Polymerase, domain 2"/>
    <property type="match status" value="1"/>
</dbReference>
<dbReference type="EMBL" id="CM026427">
    <property type="protein sequence ID" value="KAG0570754.1"/>
    <property type="molecule type" value="Genomic_DNA"/>
</dbReference>
<dbReference type="Pfam" id="PF12627">
    <property type="entry name" value="PolyA_pol_RNAbd"/>
    <property type="match status" value="1"/>
</dbReference>
<comment type="caution">
    <text evidence="7">The sequence shown here is derived from an EMBL/GenBank/DDBJ whole genome shotgun (WGS) entry which is preliminary data.</text>
</comment>
<dbReference type="GO" id="GO:0003723">
    <property type="term" value="F:RNA binding"/>
    <property type="evidence" value="ECO:0007669"/>
    <property type="project" value="UniProtKB-KW"/>
</dbReference>
<keyword evidence="4" id="KW-0694">RNA-binding</keyword>
<evidence type="ECO:0000313" key="8">
    <source>
        <dbReference type="Proteomes" id="UP000822688"/>
    </source>
</evidence>
<keyword evidence="3" id="KW-0547">Nucleotide-binding</keyword>
<evidence type="ECO:0000259" key="6">
    <source>
        <dbReference type="Pfam" id="PF12627"/>
    </source>
</evidence>
<dbReference type="PANTHER" id="PTHR43051">
    <property type="entry name" value="POLYNUCLEOTIDE ADENYLYLTRANSFERASE FAMILY PROTEIN"/>
    <property type="match status" value="1"/>
</dbReference>
<dbReference type="InterPro" id="IPR052191">
    <property type="entry name" value="tRNA_ntf/polyA_polymerase_I"/>
</dbReference>
<dbReference type="GO" id="GO:0016779">
    <property type="term" value="F:nucleotidyltransferase activity"/>
    <property type="evidence" value="ECO:0007669"/>
    <property type="project" value="InterPro"/>
</dbReference>
<dbReference type="InterPro" id="IPR032828">
    <property type="entry name" value="PolyA_RNA-bd"/>
</dbReference>
<name>A0A8T0HIR7_CERPU</name>
<dbReference type="AlphaFoldDB" id="A0A8T0HIR7"/>
<proteinExistence type="inferred from homology"/>